<proteinExistence type="predicted"/>
<evidence type="ECO:0000313" key="1">
    <source>
        <dbReference type="EMBL" id="DAE06982.1"/>
    </source>
</evidence>
<name>A0A8S5PIU0_9CAUD</name>
<accession>A0A8S5PIU0</accession>
<organism evidence="1">
    <name type="scientific">Siphoviridae sp. ctL0q1</name>
    <dbReference type="NCBI Taxonomy" id="2825449"/>
    <lineage>
        <taxon>Viruses</taxon>
        <taxon>Duplodnaviria</taxon>
        <taxon>Heunggongvirae</taxon>
        <taxon>Uroviricota</taxon>
        <taxon>Caudoviricetes</taxon>
    </lineage>
</organism>
<protein>
    <submittedName>
        <fullName evidence="1">Vacuolar sorting protein 39 domain 2</fullName>
    </submittedName>
</protein>
<dbReference type="EMBL" id="BK015443">
    <property type="protein sequence ID" value="DAE06982.1"/>
    <property type="molecule type" value="Genomic_DNA"/>
</dbReference>
<sequence>MCMICRQHKCPPGCPNYTPPKVKHYCSICGQGIMDGELFLKNIDGEYIHYDCVTGIRQLLEWLGYKIETMEDDE</sequence>
<reference evidence="1" key="1">
    <citation type="journal article" date="2021" name="Proc. Natl. Acad. Sci. U.S.A.">
        <title>A Catalog of Tens of Thousands of Viruses from Human Metagenomes Reveals Hidden Associations with Chronic Diseases.</title>
        <authorList>
            <person name="Tisza M.J."/>
            <person name="Buck C.B."/>
        </authorList>
    </citation>
    <scope>NUCLEOTIDE SEQUENCE</scope>
    <source>
        <strain evidence="1">CtL0q1</strain>
    </source>
</reference>